<dbReference type="InterPro" id="IPR013780">
    <property type="entry name" value="Glyco_hydro_b"/>
</dbReference>
<dbReference type="InterPro" id="IPR017853">
    <property type="entry name" value="GH"/>
</dbReference>
<dbReference type="OrthoDB" id="5795902at2759"/>
<accession>A0A7R9PWT6</accession>
<dbReference type="GO" id="GO:0009311">
    <property type="term" value="P:oligosaccharide metabolic process"/>
    <property type="evidence" value="ECO:0007669"/>
    <property type="project" value="TreeGrafter"/>
</dbReference>
<dbReference type="Proteomes" id="UP000759131">
    <property type="component" value="Unassembled WGS sequence"/>
</dbReference>
<dbReference type="PANTHER" id="PTHR11452:SF83">
    <property type="entry name" value="ALPHA-GALACTOSIDASE"/>
    <property type="match status" value="1"/>
</dbReference>
<proteinExistence type="inferred from homology"/>
<evidence type="ECO:0000256" key="4">
    <source>
        <dbReference type="RuleBase" id="RU361168"/>
    </source>
</evidence>
<dbReference type="Gene3D" id="2.60.40.1180">
    <property type="entry name" value="Golgi alpha-mannosidase II"/>
    <property type="match status" value="1"/>
</dbReference>
<dbReference type="FunFam" id="3.20.20.70:FF:000197">
    <property type="entry name" value="Alpha-galactosidase"/>
    <property type="match status" value="1"/>
</dbReference>
<dbReference type="InterPro" id="IPR013785">
    <property type="entry name" value="Aldolase_TIM"/>
</dbReference>
<dbReference type="SUPFAM" id="SSF51445">
    <property type="entry name" value="(Trans)glycosidases"/>
    <property type="match status" value="1"/>
</dbReference>
<keyword evidence="4" id="KW-1015">Disulfide bond</keyword>
<dbReference type="EMBL" id="OC856101">
    <property type="protein sequence ID" value="CAD7623202.1"/>
    <property type="molecule type" value="Genomic_DNA"/>
</dbReference>
<evidence type="ECO:0000313" key="7">
    <source>
        <dbReference type="Proteomes" id="UP000759131"/>
    </source>
</evidence>
<feature type="signal peptide" evidence="5">
    <location>
        <begin position="1"/>
        <end position="24"/>
    </location>
</feature>
<keyword evidence="5" id="KW-0732">Signal</keyword>
<evidence type="ECO:0000256" key="2">
    <source>
        <dbReference type="ARBA" id="ARBA00022801"/>
    </source>
</evidence>
<comment type="subunit">
    <text evidence="4">Homodimer.</text>
</comment>
<dbReference type="GO" id="GO:0016139">
    <property type="term" value="P:glycoside catabolic process"/>
    <property type="evidence" value="ECO:0007669"/>
    <property type="project" value="TreeGrafter"/>
</dbReference>
<dbReference type="InterPro" id="IPR002241">
    <property type="entry name" value="Glyco_hydro_27"/>
</dbReference>
<dbReference type="SUPFAM" id="SSF51011">
    <property type="entry name" value="Glycosyl hydrolase domain"/>
    <property type="match status" value="1"/>
</dbReference>
<dbReference type="CDD" id="cd14792">
    <property type="entry name" value="GH27"/>
    <property type="match status" value="1"/>
</dbReference>
<evidence type="ECO:0000256" key="5">
    <source>
        <dbReference type="SAM" id="SignalP"/>
    </source>
</evidence>
<dbReference type="GO" id="GO:0004557">
    <property type="term" value="F:alpha-galactosidase activity"/>
    <property type="evidence" value="ECO:0007669"/>
    <property type="project" value="TreeGrafter"/>
</dbReference>
<evidence type="ECO:0000256" key="1">
    <source>
        <dbReference type="ARBA" id="ARBA00009743"/>
    </source>
</evidence>
<evidence type="ECO:0000256" key="3">
    <source>
        <dbReference type="ARBA" id="ARBA00023295"/>
    </source>
</evidence>
<dbReference type="EMBL" id="CAJPIZ010001526">
    <property type="protein sequence ID" value="CAG2103632.1"/>
    <property type="molecule type" value="Genomic_DNA"/>
</dbReference>
<name>A0A7R9PWT6_9ACAR</name>
<evidence type="ECO:0000313" key="6">
    <source>
        <dbReference type="EMBL" id="CAD7623202.1"/>
    </source>
</evidence>
<dbReference type="Gene3D" id="3.20.20.70">
    <property type="entry name" value="Aldolase class I"/>
    <property type="match status" value="1"/>
</dbReference>
<keyword evidence="3 4" id="KW-0326">Glycosidase</keyword>
<dbReference type="Pfam" id="PF16499">
    <property type="entry name" value="Melibiase_2"/>
    <property type="match status" value="1"/>
</dbReference>
<organism evidence="6">
    <name type="scientific">Medioppia subpectinata</name>
    <dbReference type="NCBI Taxonomy" id="1979941"/>
    <lineage>
        <taxon>Eukaryota</taxon>
        <taxon>Metazoa</taxon>
        <taxon>Ecdysozoa</taxon>
        <taxon>Arthropoda</taxon>
        <taxon>Chelicerata</taxon>
        <taxon>Arachnida</taxon>
        <taxon>Acari</taxon>
        <taxon>Acariformes</taxon>
        <taxon>Sarcoptiformes</taxon>
        <taxon>Oribatida</taxon>
        <taxon>Brachypylina</taxon>
        <taxon>Oppioidea</taxon>
        <taxon>Oppiidae</taxon>
        <taxon>Medioppia</taxon>
    </lineage>
</organism>
<dbReference type="GO" id="GO:0005737">
    <property type="term" value="C:cytoplasm"/>
    <property type="evidence" value="ECO:0007669"/>
    <property type="project" value="TreeGrafter"/>
</dbReference>
<keyword evidence="2 4" id="KW-0378">Hydrolase</keyword>
<gene>
    <name evidence="6" type="ORF">OSB1V03_LOCUS3661</name>
</gene>
<dbReference type="EC" id="3.2.1.-" evidence="4"/>
<protein>
    <recommendedName>
        <fullName evidence="4">Alpha-galactosidase</fullName>
        <ecNumber evidence="4">3.2.1.-</ecNumber>
    </recommendedName>
</protein>
<feature type="chain" id="PRO_5035592941" description="Alpha-galactosidase" evidence="5">
    <location>
        <begin position="25"/>
        <end position="431"/>
    </location>
</feature>
<dbReference type="AlphaFoldDB" id="A0A7R9PWT6"/>
<comment type="similarity">
    <text evidence="1 4">Belongs to the glycosyl hydrolase 27 family.</text>
</comment>
<keyword evidence="7" id="KW-1185">Reference proteome</keyword>
<reference evidence="6" key="1">
    <citation type="submission" date="2020-11" db="EMBL/GenBank/DDBJ databases">
        <authorList>
            <person name="Tran Van P."/>
        </authorList>
    </citation>
    <scope>NUCLEOTIDE SEQUENCE</scope>
</reference>
<dbReference type="PRINTS" id="PR00740">
    <property type="entry name" value="GLHYDRLASE27"/>
</dbReference>
<sequence>MPQTMCSLVVILITVAIKSTRVDSLDNGLCLTPPMGWLSWERFGCNTKCNIHKDQCISEKLFTDMADRLVADGYRDAGYDRVNIDDCWMSRNRAEDKQLLPDPHRFPNGIKYLSDYMHSRGLKLGIYQNYGLRTCMGYPGLIGFQAMDAKTFADWGVDMVKVDACFTPVHTLDKGFEDFSQTLNQTGRAMVYSCSWPYYQLHTSQVIPNWNLIADKCNIWRTYHDIHTNWKDILATIDFVGDNQEIFNRNVGPGRFNDPDMLLIGNEGLTVDQSRVQMGIWSIIAAPLFMSNDLRHIGREFKDILLNRAVIGVNQDRMARPGVRVFHNETLDIWLRPILPERKDTTGDQTSYAVAFVNRRTDSAISIGVRLQELGLKYKYLFRDLFDTENNVWEPKAMTGTDEIHVTIPSTGIRLFKAELDISSQSQDKQL</sequence>
<dbReference type="PANTHER" id="PTHR11452">
    <property type="entry name" value="ALPHA-GALACTOSIDASE/ALPHA-N-ACETYLGALACTOSAMINIDASE"/>
    <property type="match status" value="1"/>
</dbReference>